<keyword evidence="7" id="KW-1185">Reference proteome</keyword>
<dbReference type="RefSeq" id="WP_073063628.1">
    <property type="nucleotide sequence ID" value="NZ_FQUS01000010.1"/>
</dbReference>
<dbReference type="SUPFAM" id="SSF88659">
    <property type="entry name" value="Sigma3 and sigma4 domains of RNA polymerase sigma factors"/>
    <property type="match status" value="1"/>
</dbReference>
<name>A0A1M5CR60_9BACT</name>
<protein>
    <submittedName>
        <fullName evidence="6">RNA polymerase, sigma subunit, ECF family</fullName>
    </submittedName>
</protein>
<feature type="domain" description="RNA polymerase sigma-70 ECF-like HTH" evidence="5">
    <location>
        <begin position="4"/>
        <end position="183"/>
    </location>
</feature>
<evidence type="ECO:0000259" key="5">
    <source>
        <dbReference type="Pfam" id="PF07638"/>
    </source>
</evidence>
<keyword evidence="4" id="KW-0804">Transcription</keyword>
<dbReference type="Pfam" id="PF07638">
    <property type="entry name" value="Sigma70_ECF"/>
    <property type="match status" value="1"/>
</dbReference>
<dbReference type="InterPro" id="IPR053812">
    <property type="entry name" value="HTH_Sigma70_ECF-like"/>
</dbReference>
<dbReference type="Gene3D" id="1.10.10.10">
    <property type="entry name" value="Winged helix-like DNA-binding domain superfamily/Winged helix DNA-binding domain"/>
    <property type="match status" value="1"/>
</dbReference>
<evidence type="ECO:0000313" key="7">
    <source>
        <dbReference type="Proteomes" id="UP000184041"/>
    </source>
</evidence>
<dbReference type="InterPro" id="IPR013324">
    <property type="entry name" value="RNA_pol_sigma_r3/r4-like"/>
</dbReference>
<comment type="similarity">
    <text evidence="1">Belongs to the sigma-70 factor family. ECF subfamily.</text>
</comment>
<dbReference type="AlphaFoldDB" id="A0A1M5CR60"/>
<dbReference type="NCBIfam" id="TIGR02937">
    <property type="entry name" value="sigma70-ECF"/>
    <property type="match status" value="1"/>
</dbReference>
<dbReference type="NCBIfam" id="TIGR02999">
    <property type="entry name" value="Sig-70_X6"/>
    <property type="match status" value="1"/>
</dbReference>
<dbReference type="EMBL" id="FQUS01000010">
    <property type="protein sequence ID" value="SHF56852.1"/>
    <property type="molecule type" value="Genomic_DNA"/>
</dbReference>
<dbReference type="Proteomes" id="UP000184041">
    <property type="component" value="Unassembled WGS sequence"/>
</dbReference>
<reference evidence="6 7" key="1">
    <citation type="submission" date="2016-11" db="EMBL/GenBank/DDBJ databases">
        <authorList>
            <person name="Jaros S."/>
            <person name="Januszkiewicz K."/>
            <person name="Wedrychowicz H."/>
        </authorList>
    </citation>
    <scope>NUCLEOTIDE SEQUENCE [LARGE SCALE GENOMIC DNA]</scope>
    <source>
        <strain evidence="6 7">DSM 21986</strain>
    </source>
</reference>
<evidence type="ECO:0000256" key="4">
    <source>
        <dbReference type="ARBA" id="ARBA00023163"/>
    </source>
</evidence>
<gene>
    <name evidence="6" type="ORF">SAMN05443144_11053</name>
</gene>
<evidence type="ECO:0000256" key="2">
    <source>
        <dbReference type="ARBA" id="ARBA00023015"/>
    </source>
</evidence>
<accession>A0A1M5CR60</accession>
<sequence>MDTAKITELLKAHSSGDLQALDELMPLVYKQLRKMAHYRLLGERPGHTLNTTDLVHEAYLKLVQFNRINWENRSHFYGMASQIMRNILVDYAVKKKAQKRGGDRQRVTLGKQNLATEINLHDILSIHQALEQLAKIDERQVRVVECRFFGGMTLKETAEALDISTATVSRDWKMARAWLNRELAGSQTN</sequence>
<dbReference type="SUPFAM" id="SSF88946">
    <property type="entry name" value="Sigma2 domain of RNA polymerase sigma factors"/>
    <property type="match status" value="1"/>
</dbReference>
<proteinExistence type="inferred from homology"/>
<dbReference type="PANTHER" id="PTHR43133:SF39">
    <property type="entry name" value="SIMILAR TO RNA POLYMERASE SIGMA-E FACTOR"/>
    <property type="match status" value="1"/>
</dbReference>
<dbReference type="InterPro" id="IPR036388">
    <property type="entry name" value="WH-like_DNA-bd_sf"/>
</dbReference>
<dbReference type="GO" id="GO:0006352">
    <property type="term" value="P:DNA-templated transcription initiation"/>
    <property type="evidence" value="ECO:0007669"/>
    <property type="project" value="InterPro"/>
</dbReference>
<dbReference type="InterPro" id="IPR039425">
    <property type="entry name" value="RNA_pol_sigma-70-like"/>
</dbReference>
<dbReference type="InterPro" id="IPR014284">
    <property type="entry name" value="RNA_pol_sigma-70_dom"/>
</dbReference>
<dbReference type="PANTHER" id="PTHR43133">
    <property type="entry name" value="RNA POLYMERASE ECF-TYPE SIGMA FACTO"/>
    <property type="match status" value="1"/>
</dbReference>
<evidence type="ECO:0000256" key="1">
    <source>
        <dbReference type="ARBA" id="ARBA00010641"/>
    </source>
</evidence>
<dbReference type="STRING" id="1194090.SAMN05443144_11053"/>
<evidence type="ECO:0000256" key="3">
    <source>
        <dbReference type="ARBA" id="ARBA00023082"/>
    </source>
</evidence>
<evidence type="ECO:0000313" key="6">
    <source>
        <dbReference type="EMBL" id="SHF56852.1"/>
    </source>
</evidence>
<dbReference type="InterPro" id="IPR013325">
    <property type="entry name" value="RNA_pol_sigma_r2"/>
</dbReference>
<dbReference type="OrthoDB" id="128473at2"/>
<keyword evidence="3" id="KW-0731">Sigma factor</keyword>
<keyword evidence="2" id="KW-0805">Transcription regulation</keyword>
<organism evidence="6 7">
    <name type="scientific">Fodinibius roseus</name>
    <dbReference type="NCBI Taxonomy" id="1194090"/>
    <lineage>
        <taxon>Bacteria</taxon>
        <taxon>Pseudomonadati</taxon>
        <taxon>Balneolota</taxon>
        <taxon>Balneolia</taxon>
        <taxon>Balneolales</taxon>
        <taxon>Balneolaceae</taxon>
        <taxon>Fodinibius</taxon>
    </lineage>
</organism>
<dbReference type="Gene3D" id="1.10.1740.10">
    <property type="match status" value="1"/>
</dbReference>
<dbReference type="GO" id="GO:0016987">
    <property type="term" value="F:sigma factor activity"/>
    <property type="evidence" value="ECO:0007669"/>
    <property type="project" value="UniProtKB-KW"/>
</dbReference>
<dbReference type="InterPro" id="IPR011517">
    <property type="entry name" value="RNA_pol_sigma70_ECF-like"/>
</dbReference>